<proteinExistence type="predicted"/>
<evidence type="ECO:0000313" key="3">
    <source>
        <dbReference type="Proteomes" id="UP000255108"/>
    </source>
</evidence>
<dbReference type="RefSeq" id="WP_115226877.1">
    <property type="nucleotide sequence ID" value="NZ_CAWOLO010000002.1"/>
</dbReference>
<reference evidence="2 4" key="2">
    <citation type="submission" date="2019-03" db="EMBL/GenBank/DDBJ databases">
        <title>Genomic Encyclopedia of Type Strains, Phase IV (KMG-IV): sequencing the most valuable type-strain genomes for metagenomic binning, comparative biology and taxonomic classification.</title>
        <authorList>
            <person name="Goeker M."/>
        </authorList>
    </citation>
    <scope>NUCLEOTIDE SEQUENCE [LARGE SCALE GENOMIC DNA]</scope>
    <source>
        <strain evidence="2 4">DSM 3764</strain>
    </source>
</reference>
<dbReference type="EMBL" id="SMBT01000002">
    <property type="protein sequence ID" value="TCU89208.1"/>
    <property type="molecule type" value="Genomic_DNA"/>
</dbReference>
<accession>A0A377Q6Y3</accession>
<dbReference type="EMBL" id="UGHR01000001">
    <property type="protein sequence ID" value="STQ90577.1"/>
    <property type="molecule type" value="Genomic_DNA"/>
</dbReference>
<dbReference type="Proteomes" id="UP000255108">
    <property type="component" value="Unassembled WGS sequence"/>
</dbReference>
<dbReference type="PANTHER" id="PTHR35279">
    <property type="match status" value="1"/>
</dbReference>
<dbReference type="PANTHER" id="PTHR35279:SF1">
    <property type="entry name" value="ARABINANASE_LEVANSUCRASE_INVERTASE"/>
    <property type="match status" value="1"/>
</dbReference>
<evidence type="ECO:0000313" key="2">
    <source>
        <dbReference type="EMBL" id="TCU89208.1"/>
    </source>
</evidence>
<dbReference type="SUPFAM" id="SSF75005">
    <property type="entry name" value="Arabinanase/levansucrase/invertase"/>
    <property type="match status" value="1"/>
</dbReference>
<reference evidence="1 3" key="1">
    <citation type="submission" date="2018-06" db="EMBL/GenBank/DDBJ databases">
        <authorList>
            <consortium name="Pathogen Informatics"/>
            <person name="Doyle S."/>
        </authorList>
    </citation>
    <scope>NUCLEOTIDE SEQUENCE [LARGE SCALE GENOMIC DNA]</scope>
    <source>
        <strain evidence="1 3">NCTC11159</strain>
    </source>
</reference>
<dbReference type="OrthoDB" id="9801455at2"/>
<evidence type="ECO:0000313" key="1">
    <source>
        <dbReference type="EMBL" id="STQ90577.1"/>
    </source>
</evidence>
<organism evidence="1 3">
    <name type="scientific">Iodobacter fluviatilis</name>
    <dbReference type="NCBI Taxonomy" id="537"/>
    <lineage>
        <taxon>Bacteria</taxon>
        <taxon>Pseudomonadati</taxon>
        <taxon>Pseudomonadota</taxon>
        <taxon>Betaproteobacteria</taxon>
        <taxon>Neisseriales</taxon>
        <taxon>Chitinibacteraceae</taxon>
        <taxon>Iodobacter</taxon>
    </lineage>
</organism>
<keyword evidence="4" id="KW-1185">Reference proteome</keyword>
<gene>
    <name evidence="2" type="ORF">EV682_102120</name>
    <name evidence="1" type="ORF">NCTC11159_01644</name>
</gene>
<name>A0A377Q6Y3_9NEIS</name>
<evidence type="ECO:0000313" key="4">
    <source>
        <dbReference type="Proteomes" id="UP000295794"/>
    </source>
</evidence>
<dbReference type="Proteomes" id="UP000295794">
    <property type="component" value="Unassembled WGS sequence"/>
</dbReference>
<protein>
    <submittedName>
        <fullName evidence="2">Uncharacterized protein DUF377</fullName>
    </submittedName>
</protein>
<dbReference type="AlphaFoldDB" id="A0A377Q6Y3"/>
<dbReference type="Gene3D" id="2.115.10.20">
    <property type="entry name" value="Glycosyl hydrolase domain, family 43"/>
    <property type="match status" value="2"/>
</dbReference>
<sequence length="306" mass="35158">MTKQVWQRIGRLFEPKQQRDWLHSHAANPMPIVLADGRVRIYFNYRNTQNCAGVAWLDWLPDDEGLGKIIAIAESPVLLPGEAGSYDDSGISLGCITPVNHELWLYYIGWNLAVTVPWRNSIGIATGTLDGVFKRPKLAPILDRHEHDPYSLSYPWVLRDANQKWHMWYGSTLTWGVNQGGMQHVLKYASSTDGQLWQREGVVCLDLLPGEIALTRPCVCHDGHLWRMWYSIRTAAQYSIGYAESNDGIHWQRHDEYFSWQGNAEEWESFEQTYPCVFQYGKEWYMIYNGNHYGATGFGLAKLVLA</sequence>
<dbReference type="InterPro" id="IPR023296">
    <property type="entry name" value="Glyco_hydro_beta-prop_sf"/>
</dbReference>